<dbReference type="Pfam" id="PF14559">
    <property type="entry name" value="TPR_19"/>
    <property type="match status" value="1"/>
</dbReference>
<evidence type="ECO:0000256" key="1">
    <source>
        <dbReference type="PROSITE-ProRule" id="PRU00339"/>
    </source>
</evidence>
<evidence type="ECO:0000313" key="4">
    <source>
        <dbReference type="EMBL" id="KZS39381.1"/>
    </source>
</evidence>
<proteinExistence type="predicted"/>
<dbReference type="Proteomes" id="UP000076715">
    <property type="component" value="Unassembled WGS sequence"/>
</dbReference>
<keyword evidence="2" id="KW-0812">Transmembrane</keyword>
<dbReference type="InterPro" id="IPR019734">
    <property type="entry name" value="TPR_rpt"/>
</dbReference>
<dbReference type="SMART" id="SM00028">
    <property type="entry name" value="TPR"/>
    <property type="match status" value="5"/>
</dbReference>
<feature type="domain" description="CHAT" evidence="3">
    <location>
        <begin position="582"/>
        <end position="835"/>
    </location>
</feature>
<organism evidence="4 5">
    <name type="scientific">Aquimarina aggregata</name>
    <dbReference type="NCBI Taxonomy" id="1642818"/>
    <lineage>
        <taxon>Bacteria</taxon>
        <taxon>Pseudomonadati</taxon>
        <taxon>Bacteroidota</taxon>
        <taxon>Flavobacteriia</taxon>
        <taxon>Flavobacteriales</taxon>
        <taxon>Flavobacteriaceae</taxon>
        <taxon>Aquimarina</taxon>
    </lineage>
</organism>
<dbReference type="InterPro" id="IPR011990">
    <property type="entry name" value="TPR-like_helical_dom_sf"/>
</dbReference>
<dbReference type="Gene3D" id="1.25.40.10">
    <property type="entry name" value="Tetratricopeptide repeat domain"/>
    <property type="match status" value="1"/>
</dbReference>
<dbReference type="SUPFAM" id="SSF48452">
    <property type="entry name" value="TPR-like"/>
    <property type="match status" value="1"/>
</dbReference>
<dbReference type="InterPro" id="IPR024983">
    <property type="entry name" value="CHAT_dom"/>
</dbReference>
<protein>
    <recommendedName>
        <fullName evidence="3">CHAT domain-containing protein</fullName>
    </recommendedName>
</protein>
<keyword evidence="2" id="KW-1133">Transmembrane helix</keyword>
<dbReference type="PANTHER" id="PTHR10098:SF108">
    <property type="entry name" value="TETRATRICOPEPTIDE REPEAT PROTEIN 28"/>
    <property type="match status" value="1"/>
</dbReference>
<feature type="transmembrane region" description="Helical" evidence="2">
    <location>
        <begin position="845"/>
        <end position="866"/>
    </location>
</feature>
<feature type="repeat" description="TPR" evidence="1">
    <location>
        <begin position="157"/>
        <end position="190"/>
    </location>
</feature>
<dbReference type="RefSeq" id="WP_066317564.1">
    <property type="nucleotide sequence ID" value="NZ_LQRT01000035.1"/>
</dbReference>
<evidence type="ECO:0000259" key="3">
    <source>
        <dbReference type="Pfam" id="PF12770"/>
    </source>
</evidence>
<name>A0A162YVG5_9FLAO</name>
<keyword evidence="1" id="KW-0802">TPR repeat</keyword>
<evidence type="ECO:0000313" key="5">
    <source>
        <dbReference type="Proteomes" id="UP000076715"/>
    </source>
</evidence>
<reference evidence="4 5" key="1">
    <citation type="submission" date="2016-01" db="EMBL/GenBank/DDBJ databases">
        <title>The draft genome sequence of Aquimarina sp. RZW4-3-2.</title>
        <authorList>
            <person name="Wang Y."/>
        </authorList>
    </citation>
    <scope>NUCLEOTIDE SEQUENCE [LARGE SCALE GENOMIC DNA]</scope>
    <source>
        <strain evidence="4 5">RZW4-3-2</strain>
    </source>
</reference>
<accession>A0A162YVG5</accession>
<gene>
    <name evidence="4" type="ORF">AWE51_12630</name>
</gene>
<dbReference type="STRING" id="1642818.AWE51_12630"/>
<evidence type="ECO:0000256" key="2">
    <source>
        <dbReference type="SAM" id="Phobius"/>
    </source>
</evidence>
<dbReference type="EMBL" id="LQRT01000035">
    <property type="protein sequence ID" value="KZS39381.1"/>
    <property type="molecule type" value="Genomic_DNA"/>
</dbReference>
<dbReference type="Pfam" id="PF12770">
    <property type="entry name" value="CHAT"/>
    <property type="match status" value="1"/>
</dbReference>
<keyword evidence="5" id="KW-1185">Reference proteome</keyword>
<keyword evidence="2" id="KW-0472">Membrane</keyword>
<dbReference type="AlphaFoldDB" id="A0A162YVG5"/>
<sequence>MEFGNFKIFFLSIGFAWFIGNPIQAQTQHKTSDFLYNQLDYFLQNPTSSSALRLDKLIDSKKQKLHTKTDQLAWVITHANLGFYLNKFGNLPAAIHHYEISWKTYSDNTLSNYDIIENCLKPLGNLYIKIGDLEKADSTIKSYLYLAEQNQNKSKVVSGITNLSIVYNNKKQYQKAIQLLYKGLEIDSKNPNLLTNLATNQLALKNYNQAQELAQQIITIAPNQINAYQILAAIALEKKDIELAKKYINKAKNRLLENKNTSTRDLAKWQLAYIDILLSKSEFTEIQKVLTEIYTTLLPEYTETSKLPLEKNLIADRVLLKALDIQSYIYEQTGQSIKAIQSYDLAFVVNTKLDLLYPLQETRILQHSQNRNRTESYIDLLFLLHHKTNNEKYIEKAFLAAEQSKAPFVNEALVSKKILSRYKNDSLVLEKKQLTQEIATQETLILREKLQGQNANIVKIQELTTAYNTKSIALKELSKKLEYKYPILLDHQKTISISDLQKKIKEDNIVLIEYFYGNQNIYQFKIHHNHFEVSKIENSEDFKKTIRSYIDFFDNASKIKDDIKRFTKNSYEVLTALKIPTNTDKLIIIPDSFLNFIPFETLLTRPVDTYIFQDMPFLLTSTEVSYEISAKKYLRSTTKHNTNNSILGVFPVFEKTEIALPNSVYESESIQQYFKGDFLQNEQATYKNFLKKAEQHNIIHLSTHATPGNFLVPAAIKFRNQDIFVNQLYSSSLSAELVVLSACETGIGRLSKGEGPISISRGFQYAGIENVLFSLWKVNDKTTAQLMNSFYKNLNNSNLKAKSLHQAKLEYLNQKNISNIQKSPYYWAAFVYYGSIEDQRHSSLYIWYCIGIIVFLLIVLFLHKFLQNKK</sequence>
<comment type="caution">
    <text evidence="4">The sequence shown here is derived from an EMBL/GenBank/DDBJ whole genome shotgun (WGS) entry which is preliminary data.</text>
</comment>
<dbReference type="PROSITE" id="PS50005">
    <property type="entry name" value="TPR"/>
    <property type="match status" value="1"/>
</dbReference>
<dbReference type="PANTHER" id="PTHR10098">
    <property type="entry name" value="RAPSYN-RELATED"/>
    <property type="match status" value="1"/>
</dbReference>